<keyword evidence="5" id="KW-1185">Reference proteome</keyword>
<gene>
    <name evidence="4" type="ORF">DAPK24_022070</name>
</gene>
<dbReference type="GO" id="GO:0016272">
    <property type="term" value="C:prefoldin complex"/>
    <property type="evidence" value="ECO:0007669"/>
    <property type="project" value="InterPro"/>
</dbReference>
<accession>A0AAV5R2W8</accession>
<comment type="similarity">
    <text evidence="1">Belongs to the prefoldin subunit beta family.</text>
</comment>
<organism evidence="4 5">
    <name type="scientific">Pichia kluyveri</name>
    <name type="common">Yeast</name>
    <dbReference type="NCBI Taxonomy" id="36015"/>
    <lineage>
        <taxon>Eukaryota</taxon>
        <taxon>Fungi</taxon>
        <taxon>Dikarya</taxon>
        <taxon>Ascomycota</taxon>
        <taxon>Saccharomycotina</taxon>
        <taxon>Pichiomycetes</taxon>
        <taxon>Pichiales</taxon>
        <taxon>Pichiaceae</taxon>
        <taxon>Pichia</taxon>
    </lineage>
</organism>
<sequence length="49" mass="5870">MENINNLQTKLQTLIKSRTQLETQYQENKIVLEEFDNLNENSNIFKLID</sequence>
<feature type="coiled-coil region" evidence="3">
    <location>
        <begin position="4"/>
        <end position="41"/>
    </location>
</feature>
<dbReference type="InterPro" id="IPR009053">
    <property type="entry name" value="Prefoldin"/>
</dbReference>
<evidence type="ECO:0000256" key="2">
    <source>
        <dbReference type="ARBA" id="ARBA00023186"/>
    </source>
</evidence>
<dbReference type="PANTHER" id="PTHR21431">
    <property type="entry name" value="PREFOLDIN SUBUNIT 6"/>
    <property type="match status" value="1"/>
</dbReference>
<dbReference type="Pfam" id="PF01920">
    <property type="entry name" value="Prefoldin_2"/>
    <property type="match status" value="1"/>
</dbReference>
<dbReference type="AlphaFoldDB" id="A0AAV5R2W8"/>
<dbReference type="Gene3D" id="1.10.287.370">
    <property type="match status" value="1"/>
</dbReference>
<dbReference type="PANTHER" id="PTHR21431:SF0">
    <property type="entry name" value="PREFOLDIN SUBUNIT 6"/>
    <property type="match status" value="1"/>
</dbReference>
<dbReference type="GO" id="GO:0005737">
    <property type="term" value="C:cytoplasm"/>
    <property type="evidence" value="ECO:0007669"/>
    <property type="project" value="TreeGrafter"/>
</dbReference>
<dbReference type="InterPro" id="IPR002777">
    <property type="entry name" value="PFD_beta-like"/>
</dbReference>
<dbReference type="GO" id="GO:0051082">
    <property type="term" value="F:unfolded protein binding"/>
    <property type="evidence" value="ECO:0007669"/>
    <property type="project" value="InterPro"/>
</dbReference>
<reference evidence="4 5" key="1">
    <citation type="journal article" date="2023" name="Elife">
        <title>Identification of key yeast species and microbe-microbe interactions impacting larval growth of Drosophila in the wild.</title>
        <authorList>
            <person name="Mure A."/>
            <person name="Sugiura Y."/>
            <person name="Maeda R."/>
            <person name="Honda K."/>
            <person name="Sakurai N."/>
            <person name="Takahashi Y."/>
            <person name="Watada M."/>
            <person name="Katoh T."/>
            <person name="Gotoh A."/>
            <person name="Gotoh Y."/>
            <person name="Taniguchi I."/>
            <person name="Nakamura K."/>
            <person name="Hayashi T."/>
            <person name="Katayama T."/>
            <person name="Uemura T."/>
            <person name="Hattori Y."/>
        </authorList>
    </citation>
    <scope>NUCLEOTIDE SEQUENCE [LARGE SCALE GENOMIC DNA]</scope>
    <source>
        <strain evidence="4 5">PK-24</strain>
    </source>
</reference>
<dbReference type="SUPFAM" id="SSF46579">
    <property type="entry name" value="Prefoldin"/>
    <property type="match status" value="1"/>
</dbReference>
<name>A0AAV5R2W8_PICKL</name>
<protein>
    <submittedName>
        <fullName evidence="4">Uncharacterized protein</fullName>
    </submittedName>
</protein>
<proteinExistence type="inferred from homology"/>
<evidence type="ECO:0000313" key="5">
    <source>
        <dbReference type="Proteomes" id="UP001378960"/>
    </source>
</evidence>
<evidence type="ECO:0000313" key="4">
    <source>
        <dbReference type="EMBL" id="GMM45632.1"/>
    </source>
</evidence>
<evidence type="ECO:0000256" key="1">
    <source>
        <dbReference type="ARBA" id="ARBA00008045"/>
    </source>
</evidence>
<evidence type="ECO:0000256" key="3">
    <source>
        <dbReference type="SAM" id="Coils"/>
    </source>
</evidence>
<keyword evidence="2" id="KW-0143">Chaperone</keyword>
<dbReference type="GO" id="GO:0051131">
    <property type="term" value="P:chaperone-mediated protein complex assembly"/>
    <property type="evidence" value="ECO:0007669"/>
    <property type="project" value="TreeGrafter"/>
</dbReference>
<comment type="caution">
    <text evidence="4">The sequence shown here is derived from an EMBL/GenBank/DDBJ whole genome shotgun (WGS) entry which is preliminary data.</text>
</comment>
<dbReference type="GO" id="GO:0051087">
    <property type="term" value="F:protein-folding chaperone binding"/>
    <property type="evidence" value="ECO:0007669"/>
    <property type="project" value="TreeGrafter"/>
</dbReference>
<dbReference type="GO" id="GO:0006457">
    <property type="term" value="P:protein folding"/>
    <property type="evidence" value="ECO:0007669"/>
    <property type="project" value="InterPro"/>
</dbReference>
<keyword evidence="3" id="KW-0175">Coiled coil</keyword>
<dbReference type="EMBL" id="BTGB01000002">
    <property type="protein sequence ID" value="GMM45632.1"/>
    <property type="molecule type" value="Genomic_DNA"/>
</dbReference>
<dbReference type="Proteomes" id="UP001378960">
    <property type="component" value="Unassembled WGS sequence"/>
</dbReference>